<dbReference type="InterPro" id="IPR009666">
    <property type="entry name" value="Uncharacterised_Ycf35"/>
</dbReference>
<protein>
    <submittedName>
        <fullName evidence="1">Uncharacterized protein</fullName>
    </submittedName>
</protein>
<gene>
    <name evidence="1" type="primary">ycf35</name>
</gene>
<reference evidence="1" key="1">
    <citation type="journal article" date="2021" name="Genome Biol. Evol.">
        <title>Genomic rearrangements and sequence evolution across brown algal organelles.</title>
        <authorList>
            <person name="Starko S."/>
            <person name="Bringloe T.T."/>
            <person name="Gomez M.S."/>
            <person name="Darby H."/>
            <person name="Graham S.W."/>
            <person name="Martone P.T."/>
        </authorList>
    </citation>
    <scope>NUCLEOTIDE SEQUENCE</scope>
</reference>
<geneLocation type="plastid" evidence="1"/>
<organism evidence="1">
    <name type="scientific">Protohalopteris sp</name>
    <dbReference type="NCBI Taxonomy" id="2843287"/>
    <lineage>
        <taxon>Eukaryota</taxon>
        <taxon>Sar</taxon>
        <taxon>Stramenopiles</taxon>
        <taxon>Ochrophyta</taxon>
        <taxon>PX clade</taxon>
        <taxon>Phaeophyceae</taxon>
        <taxon>Sphacelariales</taxon>
        <taxon>Stypocaulaceae</taxon>
        <taxon>Protohalopteris</taxon>
    </lineage>
</organism>
<dbReference type="EMBL" id="MZ156028">
    <property type="protein sequence ID" value="QWK41907.1"/>
    <property type="molecule type" value="Genomic_DNA"/>
</dbReference>
<name>A0A8F0F7A5_9PHAE</name>
<accession>A0A8F0F7A5</accession>
<dbReference type="AlphaFoldDB" id="A0A8F0F7A5"/>
<evidence type="ECO:0000313" key="1">
    <source>
        <dbReference type="EMBL" id="QWK41907.1"/>
    </source>
</evidence>
<sequence>MSHYTSIQTKYTSFKILKKVLKNLSYAYTEDKLGKNIEILFLPYKKLSNSIYNNNYNDYLSLSLNNKSYNMITDSQSWAQKELIAEFLKDLELNYGYSETIFQALQLGFIRSKIISNDNNIKFIFQRCVEIKI</sequence>
<dbReference type="Pfam" id="PF06868">
    <property type="entry name" value="DUF1257"/>
    <property type="match status" value="1"/>
</dbReference>
<keyword evidence="1" id="KW-0934">Plastid</keyword>
<proteinExistence type="predicted"/>